<dbReference type="InterPro" id="IPR011009">
    <property type="entry name" value="Kinase-like_dom_sf"/>
</dbReference>
<keyword evidence="3" id="KW-1185">Reference proteome</keyword>
<comment type="caution">
    <text evidence="2">The sequence shown here is derived from an EMBL/GenBank/DDBJ whole genome shotgun (WGS) entry which is preliminary data.</text>
</comment>
<evidence type="ECO:0000259" key="1">
    <source>
        <dbReference type="PROSITE" id="PS50011"/>
    </source>
</evidence>
<evidence type="ECO:0000313" key="2">
    <source>
        <dbReference type="EMBL" id="GBC08530.1"/>
    </source>
</evidence>
<dbReference type="PANTHER" id="PTHR23257">
    <property type="entry name" value="SERINE-THREONINE PROTEIN KINASE"/>
    <property type="match status" value="1"/>
</dbReference>
<reference evidence="2 3" key="1">
    <citation type="submission" date="2017-11" db="EMBL/GenBank/DDBJ databases">
        <title>The genome of Rhizophagus clarus HR1 reveals common genetic basis of auxotrophy among arbuscular mycorrhizal fungi.</title>
        <authorList>
            <person name="Kobayashi Y."/>
        </authorList>
    </citation>
    <scope>NUCLEOTIDE SEQUENCE [LARGE SCALE GENOMIC DNA]</scope>
    <source>
        <strain evidence="2 3">HR1</strain>
    </source>
</reference>
<name>A0A2Z6SEG8_9GLOM</name>
<dbReference type="Pfam" id="PF00069">
    <property type="entry name" value="Pkinase"/>
    <property type="match status" value="1"/>
</dbReference>
<feature type="domain" description="Protein kinase" evidence="1">
    <location>
        <begin position="111"/>
        <end position="431"/>
    </location>
</feature>
<organism evidence="2 3">
    <name type="scientific">Rhizophagus clarus</name>
    <dbReference type="NCBI Taxonomy" id="94130"/>
    <lineage>
        <taxon>Eukaryota</taxon>
        <taxon>Fungi</taxon>
        <taxon>Fungi incertae sedis</taxon>
        <taxon>Mucoromycota</taxon>
        <taxon>Glomeromycotina</taxon>
        <taxon>Glomeromycetes</taxon>
        <taxon>Glomerales</taxon>
        <taxon>Glomeraceae</taxon>
        <taxon>Rhizophagus</taxon>
    </lineage>
</organism>
<dbReference type="GO" id="GO:0007165">
    <property type="term" value="P:signal transduction"/>
    <property type="evidence" value="ECO:0007669"/>
    <property type="project" value="TreeGrafter"/>
</dbReference>
<dbReference type="GO" id="GO:0005737">
    <property type="term" value="C:cytoplasm"/>
    <property type="evidence" value="ECO:0007669"/>
    <property type="project" value="TreeGrafter"/>
</dbReference>
<dbReference type="Gene3D" id="3.80.10.10">
    <property type="entry name" value="Ribonuclease Inhibitor"/>
    <property type="match status" value="1"/>
</dbReference>
<dbReference type="InterPro" id="IPR032675">
    <property type="entry name" value="LRR_dom_sf"/>
</dbReference>
<accession>A0A2Z6SEG8</accession>
<protein>
    <recommendedName>
        <fullName evidence="1">Protein kinase domain-containing protein</fullName>
    </recommendedName>
</protein>
<dbReference type="PROSITE" id="PS50011">
    <property type="entry name" value="PROTEIN_KINASE_DOM"/>
    <property type="match status" value="1"/>
</dbReference>
<dbReference type="InterPro" id="IPR000719">
    <property type="entry name" value="Prot_kinase_dom"/>
</dbReference>
<dbReference type="GO" id="GO:0005524">
    <property type="term" value="F:ATP binding"/>
    <property type="evidence" value="ECO:0007669"/>
    <property type="project" value="InterPro"/>
</dbReference>
<dbReference type="SUPFAM" id="SSF52047">
    <property type="entry name" value="RNI-like"/>
    <property type="match status" value="1"/>
</dbReference>
<sequence>MSRNIEDTLRKFEQQHGLYPNQQNTSDEEEQYGLCYDCNRPDEERYSVLCFDCNRSNTSDGWCQYCNSRRFQQDFNKWTSGNEFIDKFIQDTQLKARDSKEVMEWIPYNYFRNIQYLAQGGFSIVYKAILLNGRIYKWGNEEKQWKRYSNKLNDDDYENAKQQDSIMSPLNQNEKEGWYVVLKSLNNSSNINENFLNEWKNYLNFIYVNRSSSYGISIELYGITQDPETLNYMIAMEYKCDGNFRSNLMIRKYNPYDKYHNLRWIAKSLKALHKCNLVHGDLHSGNLLSDHRTWACISDFGLSKPADKSIKSNEIYGVLPYIAPEVLRGKPYTKAADIYSFGIIMWEMSSGIPAFNNIPHDFDLSLDICKGLRPKNFEVPNIFDNIIEQKIFENIEVKYTELMIRCWDPDPNKRPTAKNLYDHLREWHVPYSRKPVPENEPIIQNHPSTCYTSRKFDYSTKLNEMLNQGELSSKIIINDSDDEATLSESLDLNEDCLNIIFSELKYDTNSLYSCILVNRLWCMVGVKILWKNSYEALNHQRYKKVPNFRITYDEILQFTKLYNTIIYLLPTSSKQLLIENDIVLLSTLSANKPLFNYISFYSYIPQNFMHDIGRALIKENPGSHKYQEKFKILEQECYKLFINNCKDIKEFCWATALPLYQYPGASTCFSQLHTLKIDCRQELAKFIDVQKGLQSLSLRCNRNQETTSIQLSEAIERKADTLKKLLIWDTYKNCKIYMFIENSYGNLRKISIWDLYTDQVYTKILLKAIAKNCPKIESLKVNILLENLDDVKNIFLNCTRLNKLSLRFNQSDLEVNGDEILDILVNYSPKTFNNISFNEDFVFSVNGLENFFEKWRNRIPIKFNTRFDRSFHFTQEHITIVRKYFDEGVIDKETKYLYGVK</sequence>
<proteinExistence type="predicted"/>
<dbReference type="EMBL" id="BEXD01004225">
    <property type="protein sequence ID" value="GBC08530.1"/>
    <property type="molecule type" value="Genomic_DNA"/>
</dbReference>
<dbReference type="InterPro" id="IPR050167">
    <property type="entry name" value="Ser_Thr_protein_kinase"/>
</dbReference>
<gene>
    <name evidence="2" type="ORF">RclHR1_08190006</name>
</gene>
<dbReference type="Proteomes" id="UP000247702">
    <property type="component" value="Unassembled WGS sequence"/>
</dbReference>
<evidence type="ECO:0000313" key="3">
    <source>
        <dbReference type="Proteomes" id="UP000247702"/>
    </source>
</evidence>
<dbReference type="AlphaFoldDB" id="A0A2Z6SEG8"/>
<dbReference type="SUPFAM" id="SSF56112">
    <property type="entry name" value="Protein kinase-like (PK-like)"/>
    <property type="match status" value="1"/>
</dbReference>
<dbReference type="GO" id="GO:0004672">
    <property type="term" value="F:protein kinase activity"/>
    <property type="evidence" value="ECO:0007669"/>
    <property type="project" value="InterPro"/>
</dbReference>
<dbReference type="Gene3D" id="1.10.510.10">
    <property type="entry name" value="Transferase(Phosphotransferase) domain 1"/>
    <property type="match status" value="1"/>
</dbReference>
<dbReference type="PANTHER" id="PTHR23257:SF963">
    <property type="entry name" value="AT08303P"/>
    <property type="match status" value="1"/>
</dbReference>